<evidence type="ECO:0000313" key="2">
    <source>
        <dbReference type="Proteomes" id="UP000198677"/>
    </source>
</evidence>
<organism evidence="1 2">
    <name type="scientific">Rhodococcus maanshanensis</name>
    <dbReference type="NCBI Taxonomy" id="183556"/>
    <lineage>
        <taxon>Bacteria</taxon>
        <taxon>Bacillati</taxon>
        <taxon>Actinomycetota</taxon>
        <taxon>Actinomycetes</taxon>
        <taxon>Mycobacteriales</taxon>
        <taxon>Nocardiaceae</taxon>
        <taxon>Rhodococcus</taxon>
    </lineage>
</organism>
<proteinExistence type="predicted"/>
<name>A0A1H7NNT2_9NOCA</name>
<dbReference type="AlphaFoldDB" id="A0A1H7NNT2"/>
<protein>
    <submittedName>
        <fullName evidence="1">Uncharacterized protein</fullName>
    </submittedName>
</protein>
<dbReference type="Proteomes" id="UP000198677">
    <property type="component" value="Unassembled WGS sequence"/>
</dbReference>
<gene>
    <name evidence="1" type="ORF">SAMN05444583_10784</name>
</gene>
<reference evidence="2" key="1">
    <citation type="submission" date="2016-10" db="EMBL/GenBank/DDBJ databases">
        <authorList>
            <person name="Varghese N."/>
            <person name="Submissions S."/>
        </authorList>
    </citation>
    <scope>NUCLEOTIDE SEQUENCE [LARGE SCALE GENOMIC DNA]</scope>
    <source>
        <strain evidence="2">DSM 44675</strain>
    </source>
</reference>
<accession>A0A1H7NNT2</accession>
<keyword evidence="2" id="KW-1185">Reference proteome</keyword>
<evidence type="ECO:0000313" key="1">
    <source>
        <dbReference type="EMBL" id="SEL24627.1"/>
    </source>
</evidence>
<dbReference type="EMBL" id="FOAW01000007">
    <property type="protein sequence ID" value="SEL24627.1"/>
    <property type="molecule type" value="Genomic_DNA"/>
</dbReference>
<sequence>MLINHSNTSAFDPSAREDGNDVILTLSRDLSVDLTRAQAEHLHSILGELLNG</sequence>